<protein>
    <submittedName>
        <fullName evidence="2">Uncharacterized protein</fullName>
    </submittedName>
</protein>
<evidence type="ECO:0000313" key="3">
    <source>
        <dbReference type="Proteomes" id="UP001228581"/>
    </source>
</evidence>
<feature type="transmembrane region" description="Helical" evidence="1">
    <location>
        <begin position="71"/>
        <end position="91"/>
    </location>
</feature>
<accession>A0ABT7CUT7</accession>
<name>A0ABT7CUT7_9BACT</name>
<keyword evidence="1" id="KW-0812">Transmembrane</keyword>
<reference evidence="2 3" key="1">
    <citation type="submission" date="2023-05" db="EMBL/GenBank/DDBJ databases">
        <authorList>
            <person name="Zhang X."/>
        </authorList>
    </citation>
    <scope>NUCLEOTIDE SEQUENCE [LARGE SCALE GENOMIC DNA]</scope>
    <source>
        <strain evidence="2 3">DM2B3-1</strain>
    </source>
</reference>
<evidence type="ECO:0000313" key="2">
    <source>
        <dbReference type="EMBL" id="MDJ1497533.1"/>
    </source>
</evidence>
<keyword evidence="1" id="KW-0472">Membrane</keyword>
<dbReference type="Proteomes" id="UP001228581">
    <property type="component" value="Unassembled WGS sequence"/>
</dbReference>
<feature type="transmembrane region" description="Helical" evidence="1">
    <location>
        <begin position="30"/>
        <end position="51"/>
    </location>
</feature>
<evidence type="ECO:0000256" key="1">
    <source>
        <dbReference type="SAM" id="Phobius"/>
    </source>
</evidence>
<dbReference type="RefSeq" id="WP_314003184.1">
    <property type="nucleotide sequence ID" value="NZ_JASJOT010000033.1"/>
</dbReference>
<gene>
    <name evidence="2" type="ORF">QNI19_31630</name>
</gene>
<sequence length="107" mass="12039">MLLLIIQAVLNLIYSVITSSTYNRLFKTTAIIIFPLLAIFLPILSLLIIVSSSSAPDAYAFGYSNDLLFSWLMQIGLPLIIQILFNTILINKIQSLRLKAKETNHQD</sequence>
<keyword evidence="3" id="KW-1185">Reference proteome</keyword>
<comment type="caution">
    <text evidence="2">The sequence shown here is derived from an EMBL/GenBank/DDBJ whole genome shotgun (WGS) entry which is preliminary data.</text>
</comment>
<organism evidence="2 3">
    <name type="scientific">Xanthocytophaga flava</name>
    <dbReference type="NCBI Taxonomy" id="3048013"/>
    <lineage>
        <taxon>Bacteria</taxon>
        <taxon>Pseudomonadati</taxon>
        <taxon>Bacteroidota</taxon>
        <taxon>Cytophagia</taxon>
        <taxon>Cytophagales</taxon>
        <taxon>Rhodocytophagaceae</taxon>
        <taxon>Xanthocytophaga</taxon>
    </lineage>
</organism>
<feature type="transmembrane region" description="Helical" evidence="1">
    <location>
        <begin position="6"/>
        <end position="23"/>
    </location>
</feature>
<dbReference type="EMBL" id="JASJOT010000033">
    <property type="protein sequence ID" value="MDJ1497533.1"/>
    <property type="molecule type" value="Genomic_DNA"/>
</dbReference>
<keyword evidence="1" id="KW-1133">Transmembrane helix</keyword>
<proteinExistence type="predicted"/>